<dbReference type="InterPro" id="IPR050366">
    <property type="entry name" value="BP-dependent_transpt_permease"/>
</dbReference>
<evidence type="ECO:0000313" key="9">
    <source>
        <dbReference type="Proteomes" id="UP000190951"/>
    </source>
</evidence>
<keyword evidence="9" id="KW-1185">Reference proteome</keyword>
<sequence length="303" mass="33118">MENKASAKVYDSSKIVSPKVMAWRRLKKNKLAVAGLFILIFMVIFSILGPVVSPYTTDTMDYSSPTIGPCLHHLLGTDELGRDVLTRLMYAGRISLAVGIAAVVVEIIVGSMLGAVSGFYGGIIDGLIMRIADVFLCIPFFPILITIAALFSDLKIKSQFKVPFLMFIIGILSWPGLCRIVRGQILTLREQEFMIAANALGIKDRKKIFKHLLPNTIPSIIVAATLNIGSAILTESSLSFLGLGVVPPTPSWGNMVQSVSDLYKLEHYPWLWMPAGICILITVMAINLLGDGLRDALDPKLKK</sequence>
<keyword evidence="2 7" id="KW-0813">Transport</keyword>
<evidence type="ECO:0000256" key="5">
    <source>
        <dbReference type="ARBA" id="ARBA00022989"/>
    </source>
</evidence>
<accession>A0A1S8L6V7</accession>
<evidence type="ECO:0000256" key="6">
    <source>
        <dbReference type="ARBA" id="ARBA00023136"/>
    </source>
</evidence>
<dbReference type="Pfam" id="PF12911">
    <property type="entry name" value="OppC_N"/>
    <property type="match status" value="1"/>
</dbReference>
<dbReference type="InterPro" id="IPR000515">
    <property type="entry name" value="MetI-like"/>
</dbReference>
<keyword evidence="6 7" id="KW-0472">Membrane</keyword>
<comment type="subcellular location">
    <subcellularLocation>
        <location evidence="1 7">Cell membrane</location>
        <topology evidence="1 7">Multi-pass membrane protein</topology>
    </subcellularLocation>
</comment>
<name>A0A1S8L6V7_9CLOT</name>
<comment type="similarity">
    <text evidence="7">Belongs to the binding-protein-dependent transport system permease family.</text>
</comment>
<feature type="transmembrane region" description="Helical" evidence="7">
    <location>
        <begin position="212"/>
        <end position="233"/>
    </location>
</feature>
<proteinExistence type="inferred from homology"/>
<evidence type="ECO:0000313" key="8">
    <source>
        <dbReference type="EMBL" id="URZ09723.1"/>
    </source>
</evidence>
<dbReference type="InterPro" id="IPR035906">
    <property type="entry name" value="MetI-like_sf"/>
</dbReference>
<dbReference type="Proteomes" id="UP000190951">
    <property type="component" value="Chromosome"/>
</dbReference>
<dbReference type="InterPro" id="IPR053523">
    <property type="entry name" value="Oligopeptide_permease_AppC"/>
</dbReference>
<evidence type="ECO:0000256" key="2">
    <source>
        <dbReference type="ARBA" id="ARBA00022448"/>
    </source>
</evidence>
<dbReference type="STRING" id="84029.CROST_20290"/>
<dbReference type="AlphaFoldDB" id="A0A1S8L6V7"/>
<organism evidence="8 9">
    <name type="scientific">Clostridium felsineum</name>
    <dbReference type="NCBI Taxonomy" id="36839"/>
    <lineage>
        <taxon>Bacteria</taxon>
        <taxon>Bacillati</taxon>
        <taxon>Bacillota</taxon>
        <taxon>Clostridia</taxon>
        <taxon>Eubacteriales</taxon>
        <taxon>Clostridiaceae</taxon>
        <taxon>Clostridium</taxon>
    </lineage>
</organism>
<evidence type="ECO:0000256" key="7">
    <source>
        <dbReference type="RuleBase" id="RU363032"/>
    </source>
</evidence>
<dbReference type="PANTHER" id="PTHR43386:SF1">
    <property type="entry name" value="D,D-DIPEPTIDE TRANSPORT SYSTEM PERMEASE PROTEIN DDPC-RELATED"/>
    <property type="match status" value="1"/>
</dbReference>
<dbReference type="PROSITE" id="PS50928">
    <property type="entry name" value="ABC_TM1"/>
    <property type="match status" value="1"/>
</dbReference>
<gene>
    <name evidence="8" type="primary">dppC</name>
    <name evidence="8" type="ORF">CROST_004160</name>
</gene>
<evidence type="ECO:0000256" key="4">
    <source>
        <dbReference type="ARBA" id="ARBA00022692"/>
    </source>
</evidence>
<feature type="transmembrane region" description="Helical" evidence="7">
    <location>
        <begin position="31"/>
        <end position="52"/>
    </location>
</feature>
<dbReference type="NCBIfam" id="NF045476">
    <property type="entry name" value="Opp4C"/>
    <property type="match status" value="1"/>
</dbReference>
<evidence type="ECO:0000256" key="1">
    <source>
        <dbReference type="ARBA" id="ARBA00004651"/>
    </source>
</evidence>
<feature type="transmembrane region" description="Helical" evidence="7">
    <location>
        <begin position="163"/>
        <end position="181"/>
    </location>
</feature>
<keyword evidence="3" id="KW-1003">Cell membrane</keyword>
<dbReference type="SUPFAM" id="SSF161098">
    <property type="entry name" value="MetI-like"/>
    <property type="match status" value="1"/>
</dbReference>
<protein>
    <submittedName>
        <fullName evidence="8">Dipeptide transport system permease protein DppC</fullName>
    </submittedName>
</protein>
<dbReference type="PANTHER" id="PTHR43386">
    <property type="entry name" value="OLIGOPEPTIDE TRANSPORT SYSTEM PERMEASE PROTEIN APPC"/>
    <property type="match status" value="1"/>
</dbReference>
<dbReference type="Pfam" id="PF00528">
    <property type="entry name" value="BPD_transp_1"/>
    <property type="match status" value="1"/>
</dbReference>
<keyword evidence="4 7" id="KW-0812">Transmembrane</keyword>
<dbReference type="KEGG" id="crw:CROST_004160"/>
<reference evidence="8 9" key="1">
    <citation type="submission" date="2022-04" db="EMBL/GenBank/DDBJ databases">
        <title>Genome sequence of C. roseum typestrain.</title>
        <authorList>
            <person name="Poehlein A."/>
            <person name="Schoch T."/>
            <person name="Duerre P."/>
            <person name="Daniel R."/>
        </authorList>
    </citation>
    <scope>NUCLEOTIDE SEQUENCE [LARGE SCALE GENOMIC DNA]</scope>
    <source>
        <strain evidence="8 9">DSM 7320</strain>
    </source>
</reference>
<dbReference type="InterPro" id="IPR025966">
    <property type="entry name" value="OppC_N"/>
</dbReference>
<dbReference type="EMBL" id="CP096983">
    <property type="protein sequence ID" value="URZ09723.1"/>
    <property type="molecule type" value="Genomic_DNA"/>
</dbReference>
<dbReference type="GO" id="GO:0005886">
    <property type="term" value="C:plasma membrane"/>
    <property type="evidence" value="ECO:0007669"/>
    <property type="project" value="UniProtKB-SubCell"/>
</dbReference>
<feature type="transmembrane region" description="Helical" evidence="7">
    <location>
        <begin position="270"/>
        <end position="290"/>
    </location>
</feature>
<dbReference type="RefSeq" id="WP_077850589.1">
    <property type="nucleotide sequence ID" value="NZ_CP096983.1"/>
</dbReference>
<dbReference type="GO" id="GO:0055085">
    <property type="term" value="P:transmembrane transport"/>
    <property type="evidence" value="ECO:0007669"/>
    <property type="project" value="InterPro"/>
</dbReference>
<dbReference type="CDD" id="cd06261">
    <property type="entry name" value="TM_PBP2"/>
    <property type="match status" value="1"/>
</dbReference>
<keyword evidence="5 7" id="KW-1133">Transmembrane helix</keyword>
<evidence type="ECO:0000256" key="3">
    <source>
        <dbReference type="ARBA" id="ARBA00022475"/>
    </source>
</evidence>
<feature type="transmembrane region" description="Helical" evidence="7">
    <location>
        <begin position="94"/>
        <end position="119"/>
    </location>
</feature>
<feature type="transmembrane region" description="Helical" evidence="7">
    <location>
        <begin position="131"/>
        <end position="151"/>
    </location>
</feature>
<dbReference type="Gene3D" id="1.10.3720.10">
    <property type="entry name" value="MetI-like"/>
    <property type="match status" value="1"/>
</dbReference>